<comment type="similarity">
    <text evidence="1">Belongs to the low molecular weight phosphotyrosine protein phosphatase family.</text>
</comment>
<dbReference type="InterPro" id="IPR050438">
    <property type="entry name" value="LMW_PTPase"/>
</dbReference>
<dbReference type="Proteomes" id="UP000273145">
    <property type="component" value="Chromosome"/>
</dbReference>
<dbReference type="PANTHER" id="PTHR11717:SF31">
    <property type="entry name" value="LOW MOLECULAR WEIGHT PROTEIN-TYROSINE-PHOSPHATASE ETP-RELATED"/>
    <property type="match status" value="1"/>
</dbReference>
<keyword evidence="7" id="KW-1185">Reference proteome</keyword>
<feature type="domain" description="Phosphotyrosine protein phosphatase I" evidence="5">
    <location>
        <begin position="1"/>
        <end position="187"/>
    </location>
</feature>
<dbReference type="InterPro" id="IPR036196">
    <property type="entry name" value="Ptyr_pPase_sf"/>
</dbReference>
<dbReference type="Pfam" id="PF01451">
    <property type="entry name" value="LMWPc"/>
    <property type="match status" value="1"/>
</dbReference>
<gene>
    <name evidence="6" type="ORF">EIM92_06305</name>
</gene>
<dbReference type="EMBL" id="CP034248">
    <property type="protein sequence ID" value="AZK45861.1"/>
    <property type="molecule type" value="Genomic_DNA"/>
</dbReference>
<accession>A0A3S8RS96</accession>
<dbReference type="KEGG" id="plen:EIM92_06305"/>
<dbReference type="AlphaFoldDB" id="A0A3S8RS96"/>
<feature type="active site" description="Nucleophile" evidence="4">
    <location>
        <position position="13"/>
    </location>
</feature>
<feature type="active site" description="Nucleophile" evidence="4">
    <location>
        <position position="7"/>
    </location>
</feature>
<dbReference type="SMART" id="SM00226">
    <property type="entry name" value="LMWPc"/>
    <property type="match status" value="1"/>
</dbReference>
<protein>
    <submittedName>
        <fullName evidence="6">Low molecular weight protein arginine phosphatase</fullName>
    </submittedName>
</protein>
<evidence type="ECO:0000256" key="2">
    <source>
        <dbReference type="ARBA" id="ARBA00022801"/>
    </source>
</evidence>
<evidence type="ECO:0000256" key="4">
    <source>
        <dbReference type="PIRSR" id="PIRSR617867-1"/>
    </source>
</evidence>
<dbReference type="PRINTS" id="PR00719">
    <property type="entry name" value="LMWPTPASE"/>
</dbReference>
<dbReference type="PANTHER" id="PTHR11717">
    <property type="entry name" value="LOW MOLECULAR WEIGHT PROTEIN TYROSINE PHOSPHATASE"/>
    <property type="match status" value="1"/>
</dbReference>
<keyword evidence="2" id="KW-0378">Hydrolase</keyword>
<evidence type="ECO:0000259" key="5">
    <source>
        <dbReference type="SMART" id="SM00226"/>
    </source>
</evidence>
<dbReference type="CDD" id="cd16344">
    <property type="entry name" value="LMWPAP"/>
    <property type="match status" value="1"/>
</dbReference>
<dbReference type="InterPro" id="IPR023485">
    <property type="entry name" value="Ptyr_pPase"/>
</dbReference>
<dbReference type="Gene3D" id="3.40.50.2300">
    <property type="match status" value="1"/>
</dbReference>
<name>A0A3S8RS96_9BACL</name>
<dbReference type="RefSeq" id="WP_125081957.1">
    <property type="nucleotide sequence ID" value="NZ_CP034248.1"/>
</dbReference>
<evidence type="ECO:0000313" key="6">
    <source>
        <dbReference type="EMBL" id="AZK45861.1"/>
    </source>
</evidence>
<dbReference type="SUPFAM" id="SSF52788">
    <property type="entry name" value="Phosphotyrosine protein phosphatases I"/>
    <property type="match status" value="1"/>
</dbReference>
<evidence type="ECO:0000256" key="1">
    <source>
        <dbReference type="ARBA" id="ARBA00011063"/>
    </source>
</evidence>
<sequence>MRILFVCTGNTCRSPMAEAIFRKLAREREFHAEVSSAGVATVEGLPISRHAEDVLKDLGIKDQITSTPLHAELIEWADLILTLTQGHKRQAVANFPEKADKIFTLKEYVEEDEVVLAEQAELNQLIADLELSRALGQAIEETKERRIRELLQRMPQYDISDPFGGTREDYDAAAREIRAALEKLIVKLERERFR</sequence>
<dbReference type="OrthoDB" id="9784339at2"/>
<reference evidence="6 7" key="1">
    <citation type="submission" date="2018-11" db="EMBL/GenBank/DDBJ databases">
        <title>Genome sequencing of Paenibacillus lentus DSM25539(T).</title>
        <authorList>
            <person name="Kook J.-K."/>
            <person name="Park S.-N."/>
            <person name="Lim Y.K."/>
        </authorList>
    </citation>
    <scope>NUCLEOTIDE SEQUENCE [LARGE SCALE GENOMIC DNA]</scope>
    <source>
        <strain evidence="6 7">DSM 25539</strain>
    </source>
</reference>
<dbReference type="GO" id="GO:0004725">
    <property type="term" value="F:protein tyrosine phosphatase activity"/>
    <property type="evidence" value="ECO:0007669"/>
    <property type="project" value="InterPro"/>
</dbReference>
<keyword evidence="3" id="KW-0904">Protein phosphatase</keyword>
<evidence type="ECO:0000256" key="3">
    <source>
        <dbReference type="ARBA" id="ARBA00022912"/>
    </source>
</evidence>
<evidence type="ECO:0000313" key="7">
    <source>
        <dbReference type="Proteomes" id="UP000273145"/>
    </source>
</evidence>
<organism evidence="6 7">
    <name type="scientific">Paenibacillus lentus</name>
    <dbReference type="NCBI Taxonomy" id="1338368"/>
    <lineage>
        <taxon>Bacteria</taxon>
        <taxon>Bacillati</taxon>
        <taxon>Bacillota</taxon>
        <taxon>Bacilli</taxon>
        <taxon>Bacillales</taxon>
        <taxon>Paenibacillaceae</taxon>
        <taxon>Paenibacillus</taxon>
    </lineage>
</organism>
<proteinExistence type="inferred from homology"/>
<dbReference type="InterPro" id="IPR017867">
    <property type="entry name" value="Tyr_phospatase_low_mol_wt"/>
</dbReference>